<comment type="subcellular location">
    <subcellularLocation>
        <location evidence="1">Nucleus</location>
    </subcellularLocation>
</comment>
<keyword evidence="4" id="KW-0804">Transcription</keyword>
<evidence type="ECO:0000256" key="1">
    <source>
        <dbReference type="ARBA" id="ARBA00004123"/>
    </source>
</evidence>
<feature type="non-terminal residue" evidence="8">
    <location>
        <position position="390"/>
    </location>
</feature>
<feature type="compositionally biased region" description="Polar residues" evidence="6">
    <location>
        <begin position="124"/>
        <end position="141"/>
    </location>
</feature>
<feature type="domain" description="ERT1/acuK family PAS" evidence="7">
    <location>
        <begin position="300"/>
        <end position="374"/>
    </location>
</feature>
<evidence type="ECO:0000313" key="9">
    <source>
        <dbReference type="Proteomes" id="UP001139887"/>
    </source>
</evidence>
<feature type="compositionally biased region" description="Low complexity" evidence="6">
    <location>
        <begin position="87"/>
        <end position="98"/>
    </location>
</feature>
<keyword evidence="9" id="KW-1185">Reference proteome</keyword>
<accession>A0A9W8LWT1</accession>
<feature type="region of interest" description="Disordered" evidence="6">
    <location>
        <begin position="116"/>
        <end position="181"/>
    </location>
</feature>
<dbReference type="Proteomes" id="UP001139887">
    <property type="component" value="Unassembled WGS sequence"/>
</dbReference>
<dbReference type="InterPro" id="IPR056751">
    <property type="entry name" value="PAS_13"/>
</dbReference>
<evidence type="ECO:0000313" key="8">
    <source>
        <dbReference type="EMBL" id="KAJ2842928.1"/>
    </source>
</evidence>
<keyword evidence="2" id="KW-0479">Metal-binding</keyword>
<evidence type="ECO:0000256" key="4">
    <source>
        <dbReference type="ARBA" id="ARBA00023163"/>
    </source>
</evidence>
<sequence>MDFLAPLLEQQRQQLPPAIPPALAQTLSSMTSIESPVDTQHAGSDLAPLRTTPNMPNFGSEAINLEYAIMSNMLSYPASSGAPSLGPAPDSTAASGATSTISIPSSLWAAPASLLPLQSPPAQTSDNHPLSTNGSSQTTGPQPMRARQLSWQGRSLAHDAPPNSASILHSLPPTLPAPTQTSPLQAHIVSDESQLALSQPPTSGPAVYGLNPVYEQSPADVYSSVSEPYEYHTGFHFFFNYISTRMSKQDILRVSRAIAHFRPSLVALLRNLTREDLIFMEKSFRRALLEYEKLIGFVGTPSVVWRRTGEIVLVGKEFSILTQWDRQELTAGNRFIFELMDVESAVVYWEQFAVHAFENSEHAVMTECRLVRPDGMPVPCAFSFTIKRDL</sequence>
<evidence type="ECO:0000256" key="3">
    <source>
        <dbReference type="ARBA" id="ARBA00023015"/>
    </source>
</evidence>
<dbReference type="GO" id="GO:0046872">
    <property type="term" value="F:metal ion binding"/>
    <property type="evidence" value="ECO:0007669"/>
    <property type="project" value="UniProtKB-KW"/>
</dbReference>
<dbReference type="GO" id="GO:0005634">
    <property type="term" value="C:nucleus"/>
    <property type="evidence" value="ECO:0007669"/>
    <property type="project" value="UniProtKB-SubCell"/>
</dbReference>
<comment type="caution">
    <text evidence="8">The sequence shown here is derived from an EMBL/GenBank/DDBJ whole genome shotgun (WGS) entry which is preliminary data.</text>
</comment>
<evidence type="ECO:0000256" key="6">
    <source>
        <dbReference type="SAM" id="MobiDB-lite"/>
    </source>
</evidence>
<dbReference type="InterPro" id="IPR050335">
    <property type="entry name" value="ERT1_acuK_gluconeogen_tf"/>
</dbReference>
<reference evidence="8" key="1">
    <citation type="submission" date="2022-07" db="EMBL/GenBank/DDBJ databases">
        <title>Phylogenomic reconstructions and comparative analyses of Kickxellomycotina fungi.</title>
        <authorList>
            <person name="Reynolds N.K."/>
            <person name="Stajich J.E."/>
            <person name="Barry K."/>
            <person name="Grigoriev I.V."/>
            <person name="Crous P."/>
            <person name="Smith M.E."/>
        </authorList>
    </citation>
    <scope>NUCLEOTIDE SEQUENCE</scope>
    <source>
        <strain evidence="8">NRRL 1566</strain>
    </source>
</reference>
<dbReference type="EMBL" id="JANBUW010001586">
    <property type="protein sequence ID" value="KAJ2842928.1"/>
    <property type="molecule type" value="Genomic_DNA"/>
</dbReference>
<gene>
    <name evidence="8" type="primary">ERT1_2</name>
    <name evidence="8" type="ORF">IWW36_005734</name>
</gene>
<evidence type="ECO:0000259" key="7">
    <source>
        <dbReference type="Pfam" id="PF24990"/>
    </source>
</evidence>
<keyword evidence="3" id="KW-0805">Transcription regulation</keyword>
<evidence type="ECO:0000256" key="2">
    <source>
        <dbReference type="ARBA" id="ARBA00022723"/>
    </source>
</evidence>
<organism evidence="8 9">
    <name type="scientific">Coemansia brasiliensis</name>
    <dbReference type="NCBI Taxonomy" id="2650707"/>
    <lineage>
        <taxon>Eukaryota</taxon>
        <taxon>Fungi</taxon>
        <taxon>Fungi incertae sedis</taxon>
        <taxon>Zoopagomycota</taxon>
        <taxon>Kickxellomycotina</taxon>
        <taxon>Kickxellomycetes</taxon>
        <taxon>Kickxellales</taxon>
        <taxon>Kickxellaceae</taxon>
        <taxon>Coemansia</taxon>
    </lineage>
</organism>
<dbReference type="PANTHER" id="PTHR47659">
    <property type="entry name" value="ZN(II)2CYS6 TRANSCRIPTION FACTOR (EUROFUNG)-RELATED"/>
    <property type="match status" value="1"/>
</dbReference>
<keyword evidence="5" id="KW-0539">Nucleus</keyword>
<dbReference type="Pfam" id="PF24990">
    <property type="entry name" value="PAS_13"/>
    <property type="match status" value="1"/>
</dbReference>
<dbReference type="PANTHER" id="PTHR47659:SF1">
    <property type="entry name" value="TRANSCRIPTION ACTIVATOR OF GLUCONEOGENESIS ERT1"/>
    <property type="match status" value="1"/>
</dbReference>
<proteinExistence type="predicted"/>
<dbReference type="OrthoDB" id="2538135at2759"/>
<dbReference type="InterPro" id="IPR035965">
    <property type="entry name" value="PAS-like_dom_sf"/>
</dbReference>
<dbReference type="GO" id="GO:0003700">
    <property type="term" value="F:DNA-binding transcription factor activity"/>
    <property type="evidence" value="ECO:0007669"/>
    <property type="project" value="TreeGrafter"/>
</dbReference>
<dbReference type="SUPFAM" id="SSF55785">
    <property type="entry name" value="PYP-like sensor domain (PAS domain)"/>
    <property type="match status" value="1"/>
</dbReference>
<dbReference type="AlphaFoldDB" id="A0A9W8LWT1"/>
<evidence type="ECO:0000256" key="5">
    <source>
        <dbReference type="ARBA" id="ARBA00023242"/>
    </source>
</evidence>
<dbReference type="GO" id="GO:0009267">
    <property type="term" value="P:cellular response to starvation"/>
    <property type="evidence" value="ECO:0007669"/>
    <property type="project" value="TreeGrafter"/>
</dbReference>
<protein>
    <submittedName>
        <fullName evidence="8">Transcriptional regulator of nonfermentable carbon utilization</fullName>
    </submittedName>
</protein>
<feature type="region of interest" description="Disordered" evidence="6">
    <location>
        <begin position="79"/>
        <end position="98"/>
    </location>
</feature>
<dbReference type="GO" id="GO:0000977">
    <property type="term" value="F:RNA polymerase II transcription regulatory region sequence-specific DNA binding"/>
    <property type="evidence" value="ECO:0007669"/>
    <property type="project" value="TreeGrafter"/>
</dbReference>
<name>A0A9W8LWT1_9FUNG</name>